<evidence type="ECO:0008006" key="3">
    <source>
        <dbReference type="Google" id="ProtNLM"/>
    </source>
</evidence>
<accession>A0A835ERW1</accession>
<sequence>MHLDYHHCVQCVEGVHETSWHLFFECPFSQACWLFLGINWNFHMEPMHMITSARLDFGNVIFREVFILACWSIWCHRNIIIFDNGERSFAFWRRIFEKETKLVTL</sequence>
<keyword evidence="2" id="KW-1185">Reference proteome</keyword>
<dbReference type="EMBL" id="JACEFO010001754">
    <property type="protein sequence ID" value="KAF8710105.1"/>
    <property type="molecule type" value="Genomic_DNA"/>
</dbReference>
<name>A0A835ERW1_9POAL</name>
<dbReference type="Proteomes" id="UP000636709">
    <property type="component" value="Unassembled WGS sequence"/>
</dbReference>
<evidence type="ECO:0000313" key="2">
    <source>
        <dbReference type="Proteomes" id="UP000636709"/>
    </source>
</evidence>
<protein>
    <recommendedName>
        <fullName evidence="3">Reverse transcriptase zinc-binding domain-containing protein</fullName>
    </recommendedName>
</protein>
<dbReference type="AlphaFoldDB" id="A0A835ERW1"/>
<dbReference type="OrthoDB" id="675438at2759"/>
<evidence type="ECO:0000313" key="1">
    <source>
        <dbReference type="EMBL" id="KAF8710105.1"/>
    </source>
</evidence>
<comment type="caution">
    <text evidence="1">The sequence shown here is derived from an EMBL/GenBank/DDBJ whole genome shotgun (WGS) entry which is preliminary data.</text>
</comment>
<proteinExistence type="predicted"/>
<organism evidence="1 2">
    <name type="scientific">Digitaria exilis</name>
    <dbReference type="NCBI Taxonomy" id="1010633"/>
    <lineage>
        <taxon>Eukaryota</taxon>
        <taxon>Viridiplantae</taxon>
        <taxon>Streptophyta</taxon>
        <taxon>Embryophyta</taxon>
        <taxon>Tracheophyta</taxon>
        <taxon>Spermatophyta</taxon>
        <taxon>Magnoliopsida</taxon>
        <taxon>Liliopsida</taxon>
        <taxon>Poales</taxon>
        <taxon>Poaceae</taxon>
        <taxon>PACMAD clade</taxon>
        <taxon>Panicoideae</taxon>
        <taxon>Panicodae</taxon>
        <taxon>Paniceae</taxon>
        <taxon>Anthephorinae</taxon>
        <taxon>Digitaria</taxon>
    </lineage>
</organism>
<gene>
    <name evidence="1" type="ORF">HU200_029835</name>
</gene>
<reference evidence="1" key="1">
    <citation type="submission" date="2020-07" db="EMBL/GenBank/DDBJ databases">
        <title>Genome sequence and genetic diversity analysis of an under-domesticated orphan crop, white fonio (Digitaria exilis).</title>
        <authorList>
            <person name="Bennetzen J.L."/>
            <person name="Chen S."/>
            <person name="Ma X."/>
            <person name="Wang X."/>
            <person name="Yssel A.E.J."/>
            <person name="Chaluvadi S.R."/>
            <person name="Johnson M."/>
            <person name="Gangashetty P."/>
            <person name="Hamidou F."/>
            <person name="Sanogo M.D."/>
            <person name="Zwaenepoel A."/>
            <person name="Wallace J."/>
            <person name="Van De Peer Y."/>
            <person name="Van Deynze A."/>
        </authorList>
    </citation>
    <scope>NUCLEOTIDE SEQUENCE</scope>
    <source>
        <tissue evidence="1">Leaves</tissue>
    </source>
</reference>